<evidence type="ECO:0000259" key="11">
    <source>
        <dbReference type="Pfam" id="PF26002"/>
    </source>
</evidence>
<keyword evidence="7 9" id="KW-1133">Transmembrane helix</keyword>
<organism evidence="12 13">
    <name type="scientific">Sphingomonas yantingensis</name>
    <dbReference type="NCBI Taxonomy" id="1241761"/>
    <lineage>
        <taxon>Bacteria</taxon>
        <taxon>Pseudomonadati</taxon>
        <taxon>Pseudomonadota</taxon>
        <taxon>Alphaproteobacteria</taxon>
        <taxon>Sphingomonadales</taxon>
        <taxon>Sphingomonadaceae</taxon>
        <taxon>Sphingomonas</taxon>
    </lineage>
</organism>
<feature type="domain" description="AprE-like beta-barrel" evidence="11">
    <location>
        <begin position="330"/>
        <end position="418"/>
    </location>
</feature>
<evidence type="ECO:0000256" key="1">
    <source>
        <dbReference type="ARBA" id="ARBA00004377"/>
    </source>
</evidence>
<feature type="transmembrane region" description="Helical" evidence="9">
    <location>
        <begin position="31"/>
        <end position="49"/>
    </location>
</feature>
<dbReference type="NCBIfam" id="TIGR01843">
    <property type="entry name" value="type_I_hlyD"/>
    <property type="match status" value="1"/>
</dbReference>
<dbReference type="AlphaFoldDB" id="A0A7W9AT55"/>
<keyword evidence="8 9" id="KW-0472">Membrane</keyword>
<keyword evidence="4 9" id="KW-1003">Cell membrane</keyword>
<protein>
    <recommendedName>
        <fullName evidence="9">Membrane fusion protein (MFP) family protein</fullName>
    </recommendedName>
</protein>
<dbReference type="InterPro" id="IPR010129">
    <property type="entry name" value="T1SS_HlyD"/>
</dbReference>
<reference evidence="12 13" key="1">
    <citation type="submission" date="2020-08" db="EMBL/GenBank/DDBJ databases">
        <title>Genomic Encyclopedia of Type Strains, Phase IV (KMG-IV): sequencing the most valuable type-strain genomes for metagenomic binning, comparative biology and taxonomic classification.</title>
        <authorList>
            <person name="Goeker M."/>
        </authorList>
    </citation>
    <scope>NUCLEOTIDE SEQUENCE [LARGE SCALE GENOMIC DNA]</scope>
    <source>
        <strain evidence="12 13">DSM 27244</strain>
    </source>
</reference>
<sequence>MTETVSEPQHARHTHLEDLTDRIRPKAVSNLLLWLIVGFFVIFVVWASVVKLDRTVHAPGRVVPSSRLQVLSNLEGGIVSQILVRAGDMVRRGQPLVRLDRTQAGAELGSSQATVGALAAKIARLEAEIAGREPTYPPATSPDIAEQIAIERSLHAARMSDLASLSAAAAAREAQANRAVAEAQAAYQSRLSARDGARRQLEVMRPLVERGIEPRMTLIQYENAAAVATTDAAQALAAIARAQASVAEARASMAQVRGAWRAQAGTELAAAQGELGARRQAMPALVARLGRSTVAAPVDGRVNRVLVSTIGASVGAGQPIVEVVPSADALTVEALVAPKDIAAVRVGQRARVNITAYESGVYGGMDGRVVTISPDATVEERTGESHYIVRVRADAENFRDPEGRRLTIGPGMTADVNLIGDKRSVMAYILTPFTRLSEEALRE</sequence>
<dbReference type="EMBL" id="JACIJJ010000008">
    <property type="protein sequence ID" value="MBB5700130.1"/>
    <property type="molecule type" value="Genomic_DNA"/>
</dbReference>
<dbReference type="InterPro" id="IPR058982">
    <property type="entry name" value="Beta-barrel_AprE"/>
</dbReference>
<keyword evidence="3 9" id="KW-0813">Transport</keyword>
<evidence type="ECO:0000256" key="2">
    <source>
        <dbReference type="ARBA" id="ARBA00009477"/>
    </source>
</evidence>
<evidence type="ECO:0000256" key="7">
    <source>
        <dbReference type="ARBA" id="ARBA00022989"/>
    </source>
</evidence>
<dbReference type="PANTHER" id="PTHR30386">
    <property type="entry name" value="MEMBRANE FUSION SUBUNIT OF EMRAB-TOLC MULTIDRUG EFFLUX PUMP"/>
    <property type="match status" value="1"/>
</dbReference>
<evidence type="ECO:0000256" key="5">
    <source>
        <dbReference type="ARBA" id="ARBA00022519"/>
    </source>
</evidence>
<keyword evidence="13" id="KW-1185">Reference proteome</keyword>
<name>A0A7W9AT55_9SPHN</name>
<gene>
    <name evidence="12" type="ORF">FHR19_003512</name>
</gene>
<evidence type="ECO:0000313" key="12">
    <source>
        <dbReference type="EMBL" id="MBB5700130.1"/>
    </source>
</evidence>
<dbReference type="PANTHER" id="PTHR30386:SF26">
    <property type="entry name" value="TRANSPORT PROTEIN COMB"/>
    <property type="match status" value="1"/>
</dbReference>
<evidence type="ECO:0000256" key="3">
    <source>
        <dbReference type="ARBA" id="ARBA00022448"/>
    </source>
</evidence>
<dbReference type="Proteomes" id="UP000557739">
    <property type="component" value="Unassembled WGS sequence"/>
</dbReference>
<evidence type="ECO:0000256" key="4">
    <source>
        <dbReference type="ARBA" id="ARBA00022475"/>
    </source>
</evidence>
<dbReference type="GO" id="GO:0005886">
    <property type="term" value="C:plasma membrane"/>
    <property type="evidence" value="ECO:0007669"/>
    <property type="project" value="UniProtKB-SubCell"/>
</dbReference>
<keyword evidence="5 9" id="KW-0997">Cell inner membrane</keyword>
<proteinExistence type="inferred from homology"/>
<dbReference type="GO" id="GO:0015031">
    <property type="term" value="P:protein transport"/>
    <property type="evidence" value="ECO:0007669"/>
    <property type="project" value="InterPro"/>
</dbReference>
<dbReference type="InterPro" id="IPR058781">
    <property type="entry name" value="HH_AprE-like"/>
</dbReference>
<dbReference type="InterPro" id="IPR050739">
    <property type="entry name" value="MFP"/>
</dbReference>
<comment type="similarity">
    <text evidence="2 9">Belongs to the membrane fusion protein (MFP) (TC 8.A.1) family.</text>
</comment>
<evidence type="ECO:0000256" key="9">
    <source>
        <dbReference type="RuleBase" id="RU365093"/>
    </source>
</evidence>
<dbReference type="Gene3D" id="2.40.30.170">
    <property type="match status" value="1"/>
</dbReference>
<comment type="caution">
    <text evidence="12">The sequence shown here is derived from an EMBL/GenBank/DDBJ whole genome shotgun (WGS) entry which is preliminary data.</text>
</comment>
<dbReference type="Pfam" id="PF25994">
    <property type="entry name" value="HH_AprE"/>
    <property type="match status" value="1"/>
</dbReference>
<dbReference type="Gene3D" id="2.40.50.100">
    <property type="match status" value="1"/>
</dbReference>
<dbReference type="Pfam" id="PF26002">
    <property type="entry name" value="Beta-barrel_AprE"/>
    <property type="match status" value="1"/>
</dbReference>
<evidence type="ECO:0000313" key="13">
    <source>
        <dbReference type="Proteomes" id="UP000557739"/>
    </source>
</evidence>
<evidence type="ECO:0000256" key="8">
    <source>
        <dbReference type="ARBA" id="ARBA00023136"/>
    </source>
</evidence>
<dbReference type="PRINTS" id="PR01490">
    <property type="entry name" value="RTXTOXIND"/>
</dbReference>
<feature type="domain" description="AprE-like long alpha-helical hairpin" evidence="10">
    <location>
        <begin position="104"/>
        <end position="285"/>
    </location>
</feature>
<evidence type="ECO:0000256" key="6">
    <source>
        <dbReference type="ARBA" id="ARBA00022692"/>
    </source>
</evidence>
<comment type="subcellular location">
    <subcellularLocation>
        <location evidence="1 9">Cell inner membrane</location>
        <topology evidence="1 9">Single-pass membrane protein</topology>
    </subcellularLocation>
</comment>
<dbReference type="RefSeq" id="WP_184031161.1">
    <property type="nucleotide sequence ID" value="NZ_JACIJJ010000008.1"/>
</dbReference>
<accession>A0A7W9AT55</accession>
<keyword evidence="6 9" id="KW-0812">Transmembrane</keyword>
<evidence type="ECO:0000259" key="10">
    <source>
        <dbReference type="Pfam" id="PF25994"/>
    </source>
</evidence>